<name>A0A644XZE7_9ZZZZ</name>
<evidence type="ECO:0000313" key="2">
    <source>
        <dbReference type="EMBL" id="MPM21610.1"/>
    </source>
</evidence>
<dbReference type="EMBL" id="VSSQ01003625">
    <property type="protein sequence ID" value="MPM21610.1"/>
    <property type="molecule type" value="Genomic_DNA"/>
</dbReference>
<comment type="caution">
    <text evidence="2">The sequence shown here is derived from an EMBL/GenBank/DDBJ whole genome shotgun (WGS) entry which is preliminary data.</text>
</comment>
<feature type="region of interest" description="Disordered" evidence="1">
    <location>
        <begin position="47"/>
        <end position="66"/>
    </location>
</feature>
<protein>
    <submittedName>
        <fullName evidence="2">Uncharacterized protein</fullName>
    </submittedName>
</protein>
<sequence length="66" mass="7466">MLTREGVRLMECCDRERNEELIGVLLAISIVSKRLAGKLIALEHLETEKTRGGKTNDTRQNAATRR</sequence>
<accession>A0A644XZE7</accession>
<proteinExistence type="predicted"/>
<feature type="compositionally biased region" description="Basic and acidic residues" evidence="1">
    <location>
        <begin position="47"/>
        <end position="57"/>
    </location>
</feature>
<reference evidence="2" key="1">
    <citation type="submission" date="2019-08" db="EMBL/GenBank/DDBJ databases">
        <authorList>
            <person name="Kucharzyk K."/>
            <person name="Murdoch R.W."/>
            <person name="Higgins S."/>
            <person name="Loffler F."/>
        </authorList>
    </citation>
    <scope>NUCLEOTIDE SEQUENCE</scope>
</reference>
<organism evidence="2">
    <name type="scientific">bioreactor metagenome</name>
    <dbReference type="NCBI Taxonomy" id="1076179"/>
    <lineage>
        <taxon>unclassified sequences</taxon>
        <taxon>metagenomes</taxon>
        <taxon>ecological metagenomes</taxon>
    </lineage>
</organism>
<evidence type="ECO:0000256" key="1">
    <source>
        <dbReference type="SAM" id="MobiDB-lite"/>
    </source>
</evidence>
<dbReference type="AlphaFoldDB" id="A0A644XZE7"/>
<gene>
    <name evidence="2" type="ORF">SDC9_68054</name>
</gene>